<evidence type="ECO:0000256" key="1">
    <source>
        <dbReference type="ARBA" id="ARBA00022723"/>
    </source>
</evidence>
<proteinExistence type="predicted"/>
<dbReference type="SUPFAM" id="SSF144232">
    <property type="entry name" value="HIT/MYND zinc finger-like"/>
    <property type="match status" value="2"/>
</dbReference>
<evidence type="ECO:0000256" key="2">
    <source>
        <dbReference type="ARBA" id="ARBA00022771"/>
    </source>
</evidence>
<evidence type="ECO:0000256" key="4">
    <source>
        <dbReference type="PROSITE-ProRule" id="PRU00134"/>
    </source>
</evidence>
<dbReference type="VEuPathDB" id="VectorBase:GBRI000595"/>
<dbReference type="Gene3D" id="6.10.140.2220">
    <property type="match status" value="2"/>
</dbReference>
<organism evidence="6 7">
    <name type="scientific">Glossina brevipalpis</name>
    <dbReference type="NCBI Taxonomy" id="37001"/>
    <lineage>
        <taxon>Eukaryota</taxon>
        <taxon>Metazoa</taxon>
        <taxon>Ecdysozoa</taxon>
        <taxon>Arthropoda</taxon>
        <taxon>Hexapoda</taxon>
        <taxon>Insecta</taxon>
        <taxon>Pterygota</taxon>
        <taxon>Neoptera</taxon>
        <taxon>Endopterygota</taxon>
        <taxon>Diptera</taxon>
        <taxon>Brachycera</taxon>
        <taxon>Muscomorpha</taxon>
        <taxon>Hippoboscoidea</taxon>
        <taxon>Glossinidae</taxon>
        <taxon>Glossina</taxon>
    </lineage>
</organism>
<reference evidence="6" key="2">
    <citation type="submission" date="2020-05" db="UniProtKB">
        <authorList>
            <consortium name="EnsemblMetazoa"/>
        </authorList>
    </citation>
    <scope>IDENTIFICATION</scope>
    <source>
        <strain evidence="6">IAEA</strain>
    </source>
</reference>
<keyword evidence="7" id="KW-1185">Reference proteome</keyword>
<dbReference type="EnsemblMetazoa" id="GBRI000595-RA">
    <property type="protein sequence ID" value="GBRI000595-PA"/>
    <property type="gene ID" value="GBRI000595"/>
</dbReference>
<dbReference type="PANTHER" id="PTHR28069:SF2">
    <property type="entry name" value="GH20023P"/>
    <property type="match status" value="1"/>
</dbReference>
<dbReference type="STRING" id="37001.A0A1A9VZL8"/>
<evidence type="ECO:0000313" key="6">
    <source>
        <dbReference type="EnsemblMetazoa" id="GBRI000595-PA"/>
    </source>
</evidence>
<evidence type="ECO:0000313" key="7">
    <source>
        <dbReference type="Proteomes" id="UP000091820"/>
    </source>
</evidence>
<dbReference type="Pfam" id="PF01753">
    <property type="entry name" value="zf-MYND"/>
    <property type="match status" value="1"/>
</dbReference>
<dbReference type="PROSITE" id="PS50865">
    <property type="entry name" value="ZF_MYND_2"/>
    <property type="match status" value="1"/>
</dbReference>
<accession>A0A1A9VZL8</accession>
<evidence type="ECO:0000256" key="3">
    <source>
        <dbReference type="ARBA" id="ARBA00022833"/>
    </source>
</evidence>
<keyword evidence="3" id="KW-0862">Zinc</keyword>
<dbReference type="InterPro" id="IPR046824">
    <property type="entry name" value="Mss51-like_C"/>
</dbReference>
<dbReference type="GO" id="GO:0008270">
    <property type="term" value="F:zinc ion binding"/>
    <property type="evidence" value="ECO:0007669"/>
    <property type="project" value="UniProtKB-KW"/>
</dbReference>
<keyword evidence="1" id="KW-0479">Metal-binding</keyword>
<dbReference type="InterPro" id="IPR002893">
    <property type="entry name" value="Znf_MYND"/>
</dbReference>
<sequence>MSYELCSALHCNVCLAQAMFQPLINWTTEDKSNIRHCSGCQLIKYCGKLHQKIDWPFHGEFCRAIQCIKTTYNIKHPFHLSTKNGEDPETFEEMETAQIQLKYLLSDVLKRPLKFHEEELISFPNICAVCLKQKSLPHTCSQCRLQAYCSLQHLEEHSIEHGKVCHLLKLYYCPYKANEPPTNLNLKYFGRVDDLHKTNLAAAFEKVFNLKLSCEPYKTLKDYQLFSYASDFSCISSICFAMCHLNVLSMETSKLVIHVVGATVESRLWFQQIHTQFFFLQYPFFTTLELNFIGPDVLENVQEEMHYEFLSQERSVYYVCYKGLFQEYVKYFRGSPSIIVSFNCGFSEYSQLFKANPSNPRILTAENSVEAPTSSAHIDTWQGALLEMLLYFRVPIIFTSFTKQESEFDFAALQKVADTGTFQIHIDRIFKAQNPFHDLRPLRQWQTDDDESFYYRNGYIQAIYTRLKK</sequence>
<dbReference type="PANTHER" id="PTHR28069">
    <property type="entry name" value="GH20023P"/>
    <property type="match status" value="1"/>
</dbReference>
<dbReference type="PROSITE" id="PS01360">
    <property type="entry name" value="ZF_MYND_1"/>
    <property type="match status" value="1"/>
</dbReference>
<reference evidence="7" key="1">
    <citation type="submission" date="2014-03" db="EMBL/GenBank/DDBJ databases">
        <authorList>
            <person name="Aksoy S."/>
            <person name="Warren W."/>
            <person name="Wilson R.K."/>
        </authorList>
    </citation>
    <scope>NUCLEOTIDE SEQUENCE [LARGE SCALE GENOMIC DNA]</scope>
    <source>
        <strain evidence="7">IAEA</strain>
    </source>
</reference>
<dbReference type="Proteomes" id="UP000091820">
    <property type="component" value="Unassembled WGS sequence"/>
</dbReference>
<dbReference type="Pfam" id="PF20179">
    <property type="entry name" value="MSS51_C"/>
    <property type="match status" value="1"/>
</dbReference>
<feature type="domain" description="MYND-type" evidence="5">
    <location>
        <begin position="11"/>
        <end position="62"/>
    </location>
</feature>
<keyword evidence="2 4" id="KW-0863">Zinc-finger</keyword>
<name>A0A1A9VZL8_9MUSC</name>
<evidence type="ECO:0000259" key="5">
    <source>
        <dbReference type="PROSITE" id="PS50865"/>
    </source>
</evidence>
<protein>
    <recommendedName>
        <fullName evidence="5">MYND-type domain-containing protein</fullName>
    </recommendedName>
</protein>
<dbReference type="AlphaFoldDB" id="A0A1A9VZL8"/>